<accession>A0A412JZ32</accession>
<dbReference type="GO" id="GO:0004519">
    <property type="term" value="F:endonuclease activity"/>
    <property type="evidence" value="ECO:0007669"/>
    <property type="project" value="UniProtKB-KW"/>
</dbReference>
<evidence type="ECO:0000313" key="3">
    <source>
        <dbReference type="Proteomes" id="UP000286271"/>
    </source>
</evidence>
<reference evidence="2 3" key="1">
    <citation type="submission" date="2018-08" db="EMBL/GenBank/DDBJ databases">
        <title>A genome reference for cultivated species of the human gut microbiota.</title>
        <authorList>
            <person name="Zou Y."/>
            <person name="Xue W."/>
            <person name="Luo G."/>
        </authorList>
    </citation>
    <scope>NUCLEOTIDE SEQUENCE [LARGE SCALE GENOMIC DNA]</scope>
    <source>
        <strain evidence="2 3">AM27-11</strain>
    </source>
</reference>
<keyword evidence="2" id="KW-0255">Endonuclease</keyword>
<dbReference type="Pfam" id="PF14414">
    <property type="entry name" value="WHH"/>
    <property type="match status" value="1"/>
</dbReference>
<comment type="caution">
    <text evidence="2">The sequence shown here is derived from an EMBL/GenBank/DDBJ whole genome shotgun (WGS) entry which is preliminary data.</text>
</comment>
<proteinExistence type="predicted"/>
<evidence type="ECO:0000256" key="1">
    <source>
        <dbReference type="SAM" id="MobiDB-lite"/>
    </source>
</evidence>
<protein>
    <submittedName>
        <fullName evidence="2">HNH endonuclease</fullName>
    </submittedName>
</protein>
<dbReference type="AlphaFoldDB" id="A0A412JZ32"/>
<evidence type="ECO:0000313" key="2">
    <source>
        <dbReference type="EMBL" id="RHE89666.1"/>
    </source>
</evidence>
<dbReference type="RefSeq" id="WP_118588416.1">
    <property type="nucleotide sequence ID" value="NZ_CATWND010000033.1"/>
</dbReference>
<name>A0A412JZ32_9FIRM</name>
<gene>
    <name evidence="2" type="ORF">DW707_18115</name>
</gene>
<dbReference type="Proteomes" id="UP000286271">
    <property type="component" value="Unassembled WGS sequence"/>
</dbReference>
<keyword evidence="2" id="KW-0540">Nuclease</keyword>
<dbReference type="InterPro" id="IPR032869">
    <property type="entry name" value="WHH_dom_containing"/>
</dbReference>
<dbReference type="EMBL" id="QSKW01000062">
    <property type="protein sequence ID" value="RHE89666.1"/>
    <property type="molecule type" value="Genomic_DNA"/>
</dbReference>
<sequence>MSNQAMGLLETPDGYVWHHLDDYNVEKNTITMELVMDEAHNASKPHSGGCAQYDSVNGPTYNKKRR</sequence>
<feature type="region of interest" description="Disordered" evidence="1">
    <location>
        <begin position="41"/>
        <end position="66"/>
    </location>
</feature>
<organism evidence="2 3">
    <name type="scientific">Roseburia inulinivorans</name>
    <dbReference type="NCBI Taxonomy" id="360807"/>
    <lineage>
        <taxon>Bacteria</taxon>
        <taxon>Bacillati</taxon>
        <taxon>Bacillota</taxon>
        <taxon>Clostridia</taxon>
        <taxon>Lachnospirales</taxon>
        <taxon>Lachnospiraceae</taxon>
        <taxon>Roseburia</taxon>
    </lineage>
</organism>
<keyword evidence="2" id="KW-0378">Hydrolase</keyword>